<keyword evidence="2" id="KW-1185">Reference proteome</keyword>
<dbReference type="AlphaFoldDB" id="A0A9E8KNK3"/>
<accession>A0A9E8KNK3</accession>
<dbReference type="EMBL" id="CP101527">
    <property type="protein sequence ID" value="UZW74438.1"/>
    <property type="molecule type" value="Genomic_DNA"/>
</dbReference>
<evidence type="ECO:0008006" key="3">
    <source>
        <dbReference type="Google" id="ProtNLM"/>
    </source>
</evidence>
<name>A0A9E8KNK3_9ALTE</name>
<sequence>MRNPENKALVAGLTSENEEVKAQAIKDLGHLAQSKFGLDLSDINLYDGEKTTSVSLADSRLRDVKGGVVIDPGHAQAGNILLDVGNKNLTGTDLMNTLGHEVLETQAYQGQDGLFFGPNDNATQEALGSVFGSQFADRITQAVSENGGNLNASYTRQSNLNLKNSQAVAKGTQAANQVGNAKVDYRQATKGEILLIDRIADAYAEQQKITPEEARRTLTQQALSMIDETWANQTHIEEDVVAKAYLIDAAKQDGEMHRDANGGMHLAFELAKPEDYQNSELNNSHVKEIEKNGVSDGIDHRVEKGWLTNYATEEGRSPWVENGVMGEATQQLRKDVNVLLHETKVIDLIADSLSGLYRSITELPKEGSEGNKIIAELQGDRVALVQHEKENIVDSVTMLAEVVGGVKLLKVLPDGGSGEPLSKVGGDSVRILDGDVTERSISTTRVGNVVPNSNGPDLVNLSDIKYTQATVSIKTGDGTPVLNIASEMKLNGWDLSKGTPDLIRLDDGFMTLDHRRLVAADWAGLDKIPGNIHGFDELLPTSFTQSGRFSSFESPVAFSDLSTRTSFYKGDLPETWGQAGMIRSLQQQERFGQFPITGSSELPSFTFKGANDWAKYINQLERLQSQ</sequence>
<evidence type="ECO:0000313" key="1">
    <source>
        <dbReference type="EMBL" id="UZW74438.1"/>
    </source>
</evidence>
<gene>
    <name evidence="1" type="ORF">NNL22_15645</name>
</gene>
<evidence type="ECO:0000313" key="2">
    <source>
        <dbReference type="Proteomes" id="UP001164472"/>
    </source>
</evidence>
<protein>
    <recommendedName>
        <fullName evidence="3">Filamentous hemagglutinin</fullName>
    </recommendedName>
</protein>
<organism evidence="1 2">
    <name type="scientific">Alkalimarinus sediminis</name>
    <dbReference type="NCBI Taxonomy" id="1632866"/>
    <lineage>
        <taxon>Bacteria</taxon>
        <taxon>Pseudomonadati</taxon>
        <taxon>Pseudomonadota</taxon>
        <taxon>Gammaproteobacteria</taxon>
        <taxon>Alteromonadales</taxon>
        <taxon>Alteromonadaceae</taxon>
        <taxon>Alkalimarinus</taxon>
    </lineage>
</organism>
<proteinExistence type="predicted"/>
<dbReference type="Proteomes" id="UP001164472">
    <property type="component" value="Chromosome"/>
</dbReference>
<reference evidence="1" key="1">
    <citation type="submission" date="2022-07" db="EMBL/GenBank/DDBJ databases">
        <title>Alkalimarinus sp. nov., isolated from gut of a Alitta virens.</title>
        <authorList>
            <person name="Yang A.I."/>
            <person name="Shin N.-R."/>
        </authorList>
    </citation>
    <scope>NUCLEOTIDE SEQUENCE</scope>
    <source>
        <strain evidence="1">FA028</strain>
    </source>
</reference>
<dbReference type="RefSeq" id="WP_267267782.1">
    <property type="nucleotide sequence ID" value="NZ_CP101527.1"/>
</dbReference>
<dbReference type="KEGG" id="asem:NNL22_15645"/>